<accession>A0A5C6AI57</accession>
<dbReference type="EMBL" id="SJPM01000003">
    <property type="protein sequence ID" value="TWT98741.1"/>
    <property type="molecule type" value="Genomic_DNA"/>
</dbReference>
<proteinExistence type="predicted"/>
<feature type="compositionally biased region" description="Polar residues" evidence="1">
    <location>
        <begin position="1"/>
        <end position="21"/>
    </location>
</feature>
<dbReference type="RefSeq" id="WP_146577432.1">
    <property type="nucleotide sequence ID" value="NZ_SJPM01000003.1"/>
</dbReference>
<dbReference type="Proteomes" id="UP000316213">
    <property type="component" value="Unassembled WGS sequence"/>
</dbReference>
<keyword evidence="2" id="KW-0812">Transmembrane</keyword>
<feature type="transmembrane region" description="Helical" evidence="2">
    <location>
        <begin position="137"/>
        <end position="158"/>
    </location>
</feature>
<name>A0A5C6AI57_9BACT</name>
<evidence type="ECO:0000256" key="1">
    <source>
        <dbReference type="SAM" id="MobiDB-lite"/>
    </source>
</evidence>
<organism evidence="3 4">
    <name type="scientific">Neorhodopirellula pilleata</name>
    <dbReference type="NCBI Taxonomy" id="2714738"/>
    <lineage>
        <taxon>Bacteria</taxon>
        <taxon>Pseudomonadati</taxon>
        <taxon>Planctomycetota</taxon>
        <taxon>Planctomycetia</taxon>
        <taxon>Pirellulales</taxon>
        <taxon>Pirellulaceae</taxon>
        <taxon>Neorhodopirellula</taxon>
    </lineage>
</organism>
<feature type="transmembrane region" description="Helical" evidence="2">
    <location>
        <begin position="70"/>
        <end position="91"/>
    </location>
</feature>
<keyword evidence="4" id="KW-1185">Reference proteome</keyword>
<comment type="caution">
    <text evidence="3">The sequence shown here is derived from an EMBL/GenBank/DDBJ whole genome shotgun (WGS) entry which is preliminary data.</text>
</comment>
<keyword evidence="2" id="KW-1133">Transmembrane helix</keyword>
<protein>
    <submittedName>
        <fullName evidence="3">Uncharacterized protein</fullName>
    </submittedName>
</protein>
<feature type="region of interest" description="Disordered" evidence="1">
    <location>
        <begin position="1"/>
        <end position="28"/>
    </location>
</feature>
<sequence length="160" mass="17045">MSTVSQPRNRSTNPYQVSSSLPGKADSGTKQAVADFDERHVFFASFLASPFAGAMLIARNYQRRGDSKSATTALLFGLTASVAFTSVSMMVGDRLPPVSGIWIALGYGMIMQQVAIKLFGKLEEKGNRKPNGNWKALGAAAASLMILIPGMIVVSAVMNL</sequence>
<reference evidence="3 4" key="1">
    <citation type="submission" date="2019-02" db="EMBL/GenBank/DDBJ databases">
        <title>Deep-cultivation of Planctomycetes and their phenomic and genomic characterization uncovers novel biology.</title>
        <authorList>
            <person name="Wiegand S."/>
            <person name="Jogler M."/>
            <person name="Boedeker C."/>
            <person name="Pinto D."/>
            <person name="Vollmers J."/>
            <person name="Rivas-Marin E."/>
            <person name="Kohn T."/>
            <person name="Peeters S.H."/>
            <person name="Heuer A."/>
            <person name="Rast P."/>
            <person name="Oberbeckmann S."/>
            <person name="Bunk B."/>
            <person name="Jeske O."/>
            <person name="Meyerdierks A."/>
            <person name="Storesund J.E."/>
            <person name="Kallscheuer N."/>
            <person name="Luecker S."/>
            <person name="Lage O.M."/>
            <person name="Pohl T."/>
            <person name="Merkel B.J."/>
            <person name="Hornburger P."/>
            <person name="Mueller R.-W."/>
            <person name="Bruemmer F."/>
            <person name="Labrenz M."/>
            <person name="Spormann A.M."/>
            <person name="Op Den Camp H."/>
            <person name="Overmann J."/>
            <person name="Amann R."/>
            <person name="Jetten M.S.M."/>
            <person name="Mascher T."/>
            <person name="Medema M.H."/>
            <person name="Devos D.P."/>
            <person name="Kaster A.-K."/>
            <person name="Ovreas L."/>
            <person name="Rohde M."/>
            <person name="Galperin M.Y."/>
            <person name="Jogler C."/>
        </authorList>
    </citation>
    <scope>NUCLEOTIDE SEQUENCE [LARGE SCALE GENOMIC DNA]</scope>
    <source>
        <strain evidence="3 4">Pla100</strain>
    </source>
</reference>
<keyword evidence="2" id="KW-0472">Membrane</keyword>
<feature type="transmembrane region" description="Helical" evidence="2">
    <location>
        <begin position="40"/>
        <end position="58"/>
    </location>
</feature>
<gene>
    <name evidence="3" type="ORF">Pla100_19060</name>
</gene>
<dbReference type="AlphaFoldDB" id="A0A5C6AI57"/>
<feature type="transmembrane region" description="Helical" evidence="2">
    <location>
        <begin position="97"/>
        <end position="116"/>
    </location>
</feature>
<evidence type="ECO:0000313" key="3">
    <source>
        <dbReference type="EMBL" id="TWT98741.1"/>
    </source>
</evidence>
<evidence type="ECO:0000313" key="4">
    <source>
        <dbReference type="Proteomes" id="UP000316213"/>
    </source>
</evidence>
<evidence type="ECO:0000256" key="2">
    <source>
        <dbReference type="SAM" id="Phobius"/>
    </source>
</evidence>